<dbReference type="InterPro" id="IPR000524">
    <property type="entry name" value="Tscrpt_reg_HTH_GntR"/>
</dbReference>
<dbReference type="Pfam" id="PF07729">
    <property type="entry name" value="FCD"/>
    <property type="match status" value="1"/>
</dbReference>
<dbReference type="PANTHER" id="PTHR43537:SF49">
    <property type="entry name" value="TRANSCRIPTIONAL REGULATORY PROTEIN"/>
    <property type="match status" value="1"/>
</dbReference>
<protein>
    <submittedName>
        <fullName evidence="5">GntR family transcriptional regulator</fullName>
    </submittedName>
</protein>
<dbReference type="InterPro" id="IPR036390">
    <property type="entry name" value="WH_DNA-bd_sf"/>
</dbReference>
<keyword evidence="1" id="KW-0805">Transcription regulation</keyword>
<keyword evidence="3" id="KW-0804">Transcription</keyword>
<dbReference type="InterPro" id="IPR011711">
    <property type="entry name" value="GntR_C"/>
</dbReference>
<evidence type="ECO:0000259" key="4">
    <source>
        <dbReference type="PROSITE" id="PS50949"/>
    </source>
</evidence>
<evidence type="ECO:0000313" key="6">
    <source>
        <dbReference type="Proteomes" id="UP001500689"/>
    </source>
</evidence>
<evidence type="ECO:0000256" key="1">
    <source>
        <dbReference type="ARBA" id="ARBA00023015"/>
    </source>
</evidence>
<accession>A0ABP6V7A9</accession>
<dbReference type="PANTHER" id="PTHR43537">
    <property type="entry name" value="TRANSCRIPTIONAL REGULATOR, GNTR FAMILY"/>
    <property type="match status" value="1"/>
</dbReference>
<reference evidence="6" key="1">
    <citation type="journal article" date="2019" name="Int. J. Syst. Evol. Microbiol.">
        <title>The Global Catalogue of Microorganisms (GCM) 10K type strain sequencing project: providing services to taxonomists for standard genome sequencing and annotation.</title>
        <authorList>
            <consortium name="The Broad Institute Genomics Platform"/>
            <consortium name="The Broad Institute Genome Sequencing Center for Infectious Disease"/>
            <person name="Wu L."/>
            <person name="Ma J."/>
        </authorList>
    </citation>
    <scope>NUCLEOTIDE SEQUENCE [LARGE SCALE GENOMIC DNA]</scope>
    <source>
        <strain evidence="6">JCM 16898</strain>
    </source>
</reference>
<name>A0ABP6V7A9_9PSEU</name>
<feature type="domain" description="HTH gntR-type" evidence="4">
    <location>
        <begin position="18"/>
        <end position="84"/>
    </location>
</feature>
<dbReference type="SMART" id="SM00345">
    <property type="entry name" value="HTH_GNTR"/>
    <property type="match status" value="1"/>
</dbReference>
<dbReference type="SMART" id="SM00895">
    <property type="entry name" value="FCD"/>
    <property type="match status" value="1"/>
</dbReference>
<comment type="caution">
    <text evidence="5">The sequence shown here is derived from an EMBL/GenBank/DDBJ whole genome shotgun (WGS) entry which is preliminary data.</text>
</comment>
<proteinExistence type="predicted"/>
<dbReference type="Gene3D" id="1.20.120.530">
    <property type="entry name" value="GntR ligand-binding domain-like"/>
    <property type="match status" value="1"/>
</dbReference>
<dbReference type="SUPFAM" id="SSF46785">
    <property type="entry name" value="Winged helix' DNA-binding domain"/>
    <property type="match status" value="1"/>
</dbReference>
<organism evidence="5 6">
    <name type="scientific">Amycolatopsis ultiminotia</name>
    <dbReference type="NCBI Taxonomy" id="543629"/>
    <lineage>
        <taxon>Bacteria</taxon>
        <taxon>Bacillati</taxon>
        <taxon>Actinomycetota</taxon>
        <taxon>Actinomycetes</taxon>
        <taxon>Pseudonocardiales</taxon>
        <taxon>Pseudonocardiaceae</taxon>
        <taxon>Amycolatopsis</taxon>
    </lineage>
</organism>
<dbReference type="InterPro" id="IPR008920">
    <property type="entry name" value="TF_FadR/GntR_C"/>
</dbReference>
<evidence type="ECO:0000313" key="5">
    <source>
        <dbReference type="EMBL" id="GAA3528196.1"/>
    </source>
</evidence>
<evidence type="ECO:0000256" key="3">
    <source>
        <dbReference type="ARBA" id="ARBA00023163"/>
    </source>
</evidence>
<gene>
    <name evidence="5" type="ORF">GCM10022222_08980</name>
</gene>
<evidence type="ECO:0000256" key="2">
    <source>
        <dbReference type="ARBA" id="ARBA00023125"/>
    </source>
</evidence>
<dbReference type="Proteomes" id="UP001500689">
    <property type="component" value="Unassembled WGS sequence"/>
</dbReference>
<dbReference type="PROSITE" id="PS50949">
    <property type="entry name" value="HTH_GNTR"/>
    <property type="match status" value="1"/>
</dbReference>
<dbReference type="EMBL" id="BAAAZN010000001">
    <property type="protein sequence ID" value="GAA3528196.1"/>
    <property type="molecule type" value="Genomic_DNA"/>
</dbReference>
<dbReference type="Pfam" id="PF00392">
    <property type="entry name" value="GntR"/>
    <property type="match status" value="1"/>
</dbReference>
<sequence length="235" mass="25670">MAIMTAPSSLPLIERPDKSLTDMVLQTIRDSIVNKTLPPGSRVSEAKVAAQLQVSKTPVREALLRLREVGLVVPCERGLRVVQPSIKSTRDAYEFRAGSERSSAFFAANRADDEERGQFVRLAQASLRAAEAHDGAAFRQYDRDFHHEIALASRNAILAQTVADSLVLTSVLRERDIAPSHDSIACGEQHVEVARAILSGRAERAGELMWEHVLHVMSLVLLADPAEQESGAGDT</sequence>
<dbReference type="SUPFAM" id="SSF48008">
    <property type="entry name" value="GntR ligand-binding domain-like"/>
    <property type="match status" value="1"/>
</dbReference>
<dbReference type="InterPro" id="IPR036388">
    <property type="entry name" value="WH-like_DNA-bd_sf"/>
</dbReference>
<dbReference type="Gene3D" id="1.10.10.10">
    <property type="entry name" value="Winged helix-like DNA-binding domain superfamily/Winged helix DNA-binding domain"/>
    <property type="match status" value="1"/>
</dbReference>
<keyword evidence="6" id="KW-1185">Reference proteome</keyword>
<keyword evidence="2" id="KW-0238">DNA-binding</keyword>